<name>A0A7Y7PT47_9BACT</name>
<protein>
    <submittedName>
        <fullName evidence="2">Uncharacterized protein</fullName>
    </submittedName>
</protein>
<dbReference type="AlphaFoldDB" id="A0A7Y7PT47"/>
<evidence type="ECO:0000313" key="3">
    <source>
        <dbReference type="Proteomes" id="UP000565521"/>
    </source>
</evidence>
<dbReference type="RefSeq" id="WP_176910351.1">
    <property type="nucleotide sequence ID" value="NZ_JABKAU010000108.1"/>
</dbReference>
<gene>
    <name evidence="2" type="ORF">HW554_20300</name>
</gene>
<feature type="non-terminal residue" evidence="2">
    <location>
        <position position="63"/>
    </location>
</feature>
<reference evidence="2 3" key="1">
    <citation type="submission" date="2020-05" db="EMBL/GenBank/DDBJ databases">
        <title>Hymenobacter terrestris sp. nov. and Hymenobacter lapidiphilus sp. nov., isolated from regoliths in Antarctica.</title>
        <authorList>
            <person name="Sedlacek I."/>
            <person name="Pantucek R."/>
            <person name="Zeman M."/>
            <person name="Holochova P."/>
            <person name="Kralova S."/>
            <person name="Stankova E."/>
            <person name="Sedo O."/>
            <person name="Micenkova L."/>
            <person name="Svec P."/>
            <person name="Gupta V."/>
            <person name="Sood U."/>
            <person name="Korpole U.S."/>
            <person name="Lal R."/>
        </authorList>
    </citation>
    <scope>NUCLEOTIDE SEQUENCE [LARGE SCALE GENOMIC DNA]</scope>
    <source>
        <strain evidence="2 3">P5342</strain>
    </source>
</reference>
<dbReference type="EMBL" id="JABKAU010000108">
    <property type="protein sequence ID" value="NVO33546.1"/>
    <property type="molecule type" value="Genomic_DNA"/>
</dbReference>
<feature type="region of interest" description="Disordered" evidence="1">
    <location>
        <begin position="1"/>
        <end position="21"/>
    </location>
</feature>
<keyword evidence="3" id="KW-1185">Reference proteome</keyword>
<comment type="caution">
    <text evidence="2">The sequence shown here is derived from an EMBL/GenBank/DDBJ whole genome shotgun (WGS) entry which is preliminary data.</text>
</comment>
<accession>A0A7Y7PT47</accession>
<evidence type="ECO:0000256" key="1">
    <source>
        <dbReference type="SAM" id="MobiDB-lite"/>
    </source>
</evidence>
<sequence length="63" mass="7142">MSKLPARNRYNTPGSLHQVRPKQRVERLPVLPATERQACERLLNRVSDDYLASPLASQEEAAL</sequence>
<proteinExistence type="predicted"/>
<organism evidence="2 3">
    <name type="scientific">Hymenobacter lapidiphilus</name>
    <dbReference type="NCBI Taxonomy" id="2608003"/>
    <lineage>
        <taxon>Bacteria</taxon>
        <taxon>Pseudomonadati</taxon>
        <taxon>Bacteroidota</taxon>
        <taxon>Cytophagia</taxon>
        <taxon>Cytophagales</taxon>
        <taxon>Hymenobacteraceae</taxon>
        <taxon>Hymenobacter</taxon>
    </lineage>
</organism>
<evidence type="ECO:0000313" key="2">
    <source>
        <dbReference type="EMBL" id="NVO33546.1"/>
    </source>
</evidence>
<dbReference type="Proteomes" id="UP000565521">
    <property type="component" value="Unassembled WGS sequence"/>
</dbReference>